<name>A0A916ZPY8_9HYPH</name>
<feature type="transmembrane region" description="Helical" evidence="7">
    <location>
        <begin position="239"/>
        <end position="264"/>
    </location>
</feature>
<evidence type="ECO:0000256" key="6">
    <source>
        <dbReference type="ARBA" id="ARBA00023136"/>
    </source>
</evidence>
<reference evidence="9" key="1">
    <citation type="journal article" date="2014" name="Int. J. Syst. Evol. Microbiol.">
        <title>Complete genome sequence of Corynebacterium casei LMG S-19264T (=DSM 44701T), isolated from a smear-ripened cheese.</title>
        <authorList>
            <consortium name="US DOE Joint Genome Institute (JGI-PGF)"/>
            <person name="Walter F."/>
            <person name="Albersmeier A."/>
            <person name="Kalinowski J."/>
            <person name="Ruckert C."/>
        </authorList>
    </citation>
    <scope>NUCLEOTIDE SEQUENCE</scope>
    <source>
        <strain evidence="9">CGMCC 1.15367</strain>
    </source>
</reference>
<feature type="transmembrane region" description="Helical" evidence="7">
    <location>
        <begin position="190"/>
        <end position="215"/>
    </location>
</feature>
<dbReference type="RefSeq" id="WP_188909681.1">
    <property type="nucleotide sequence ID" value="NZ_BMIQ01000004.1"/>
</dbReference>
<evidence type="ECO:0000313" key="10">
    <source>
        <dbReference type="Proteomes" id="UP000644699"/>
    </source>
</evidence>
<gene>
    <name evidence="9" type="ORF">GCM10011390_29260</name>
</gene>
<evidence type="ECO:0000256" key="1">
    <source>
        <dbReference type="ARBA" id="ARBA00004651"/>
    </source>
</evidence>
<dbReference type="CDD" id="cd06173">
    <property type="entry name" value="MFS_MefA_like"/>
    <property type="match status" value="1"/>
</dbReference>
<dbReference type="GO" id="GO:0022857">
    <property type="term" value="F:transmembrane transporter activity"/>
    <property type="evidence" value="ECO:0007669"/>
    <property type="project" value="InterPro"/>
</dbReference>
<evidence type="ECO:0000256" key="5">
    <source>
        <dbReference type="ARBA" id="ARBA00022989"/>
    </source>
</evidence>
<comment type="caution">
    <text evidence="9">The sequence shown here is derived from an EMBL/GenBank/DDBJ whole genome shotgun (WGS) entry which is preliminary data.</text>
</comment>
<feature type="transmembrane region" description="Helical" evidence="7">
    <location>
        <begin position="66"/>
        <end position="86"/>
    </location>
</feature>
<sequence>MTIEDPQSAPAQAEPPSPVLPTEDRFAVFRNSRFLRYWLARFFGAFATQIVAVSVGWQIYALTGSTFDLGMIGLSQFLPSLLLVLVTGTAADRYPRRWIMGLATGIEALAVGTLLLLTWHGLASPVPVFAILAVIGVARAFFGPAASSLVVNLVSREELPGAIAWNSSSWQVASILGPVAGGILYGVSPYVAYVTATLLFAVSTVLVLSIAAPAVRTSKEPASLETVVAGFRFIWRERIVLGAISLDLFAVLLGGAVALMPVFATDILAVGPWGLGLLRAAPGIGAILTVVWLTRHPIRDHAGLVMFLFVGLFGAFTVVFGLSRLPWLSILALGLMGAADMISVYVRETLLQLWTPDEVRGRVNAVNSIFVGASNELGEFRAGIMAAWIGTVPAVVLGGVATIGVALVWSRLFPGLRKARTLDGRH</sequence>
<comment type="subcellular location">
    <subcellularLocation>
        <location evidence="1">Cell membrane</location>
        <topology evidence="1">Multi-pass membrane protein</topology>
    </subcellularLocation>
</comment>
<keyword evidence="3" id="KW-1003">Cell membrane</keyword>
<evidence type="ECO:0000256" key="3">
    <source>
        <dbReference type="ARBA" id="ARBA00022475"/>
    </source>
</evidence>
<evidence type="ECO:0000256" key="7">
    <source>
        <dbReference type="SAM" id="Phobius"/>
    </source>
</evidence>
<protein>
    <submittedName>
        <fullName evidence="9">MFS transporter</fullName>
    </submittedName>
</protein>
<keyword evidence="2" id="KW-0813">Transport</keyword>
<dbReference type="SUPFAM" id="SSF103473">
    <property type="entry name" value="MFS general substrate transporter"/>
    <property type="match status" value="1"/>
</dbReference>
<feature type="transmembrane region" description="Helical" evidence="7">
    <location>
        <begin position="38"/>
        <end position="60"/>
    </location>
</feature>
<reference evidence="9" key="2">
    <citation type="submission" date="2020-09" db="EMBL/GenBank/DDBJ databases">
        <authorList>
            <person name="Sun Q."/>
            <person name="Zhou Y."/>
        </authorList>
    </citation>
    <scope>NUCLEOTIDE SEQUENCE</scope>
    <source>
        <strain evidence="9">CGMCC 1.15367</strain>
    </source>
</reference>
<feature type="transmembrane region" description="Helical" evidence="7">
    <location>
        <begin position="128"/>
        <end position="151"/>
    </location>
</feature>
<feature type="transmembrane region" description="Helical" evidence="7">
    <location>
        <begin position="276"/>
        <end position="294"/>
    </location>
</feature>
<dbReference type="EMBL" id="BMIQ01000004">
    <property type="protein sequence ID" value="GGE08337.1"/>
    <property type="molecule type" value="Genomic_DNA"/>
</dbReference>
<dbReference type="InterPro" id="IPR036259">
    <property type="entry name" value="MFS_trans_sf"/>
</dbReference>
<evidence type="ECO:0000256" key="4">
    <source>
        <dbReference type="ARBA" id="ARBA00022692"/>
    </source>
</evidence>
<evidence type="ECO:0000256" key="2">
    <source>
        <dbReference type="ARBA" id="ARBA00022448"/>
    </source>
</evidence>
<organism evidence="9 10">
    <name type="scientific">Aureimonas endophytica</name>
    <dbReference type="NCBI Taxonomy" id="2027858"/>
    <lineage>
        <taxon>Bacteria</taxon>
        <taxon>Pseudomonadati</taxon>
        <taxon>Pseudomonadota</taxon>
        <taxon>Alphaproteobacteria</taxon>
        <taxon>Hyphomicrobiales</taxon>
        <taxon>Aurantimonadaceae</taxon>
        <taxon>Aureimonas</taxon>
    </lineage>
</organism>
<feature type="transmembrane region" description="Helical" evidence="7">
    <location>
        <begin position="301"/>
        <end position="321"/>
    </location>
</feature>
<dbReference type="InterPro" id="IPR020846">
    <property type="entry name" value="MFS_dom"/>
</dbReference>
<evidence type="ECO:0000313" key="9">
    <source>
        <dbReference type="EMBL" id="GGE08337.1"/>
    </source>
</evidence>
<dbReference type="Gene3D" id="1.20.1250.20">
    <property type="entry name" value="MFS general substrate transporter like domains"/>
    <property type="match status" value="1"/>
</dbReference>
<dbReference type="PANTHER" id="PTHR23513">
    <property type="entry name" value="INTEGRAL MEMBRANE EFFLUX PROTEIN-RELATED"/>
    <property type="match status" value="1"/>
</dbReference>
<dbReference type="InterPro" id="IPR010290">
    <property type="entry name" value="TM_effector"/>
</dbReference>
<keyword evidence="6 7" id="KW-0472">Membrane</keyword>
<feature type="transmembrane region" description="Helical" evidence="7">
    <location>
        <begin position="163"/>
        <end position="184"/>
    </location>
</feature>
<evidence type="ECO:0000259" key="8">
    <source>
        <dbReference type="PROSITE" id="PS50850"/>
    </source>
</evidence>
<keyword evidence="4 7" id="KW-0812">Transmembrane</keyword>
<feature type="transmembrane region" description="Helical" evidence="7">
    <location>
        <begin position="98"/>
        <end position="122"/>
    </location>
</feature>
<keyword evidence="5 7" id="KW-1133">Transmembrane helix</keyword>
<keyword evidence="10" id="KW-1185">Reference proteome</keyword>
<feature type="domain" description="Major facilitator superfamily (MFS) profile" evidence="8">
    <location>
        <begin position="33"/>
        <end position="417"/>
    </location>
</feature>
<proteinExistence type="predicted"/>
<dbReference type="Proteomes" id="UP000644699">
    <property type="component" value="Unassembled WGS sequence"/>
</dbReference>
<dbReference type="Pfam" id="PF05977">
    <property type="entry name" value="MFS_3"/>
    <property type="match status" value="1"/>
</dbReference>
<dbReference type="AlphaFoldDB" id="A0A916ZPY8"/>
<dbReference type="PROSITE" id="PS50850">
    <property type="entry name" value="MFS"/>
    <property type="match status" value="1"/>
</dbReference>
<dbReference type="GO" id="GO:0005886">
    <property type="term" value="C:plasma membrane"/>
    <property type="evidence" value="ECO:0007669"/>
    <property type="project" value="UniProtKB-SubCell"/>
</dbReference>
<accession>A0A916ZPY8</accession>
<feature type="transmembrane region" description="Helical" evidence="7">
    <location>
        <begin position="386"/>
        <end position="409"/>
    </location>
</feature>
<dbReference type="PANTHER" id="PTHR23513:SF9">
    <property type="entry name" value="ENTEROBACTIN EXPORTER ENTS"/>
    <property type="match status" value="1"/>
</dbReference>